<feature type="domain" description="WGR" evidence="1">
    <location>
        <begin position="2"/>
        <end position="73"/>
    </location>
</feature>
<sequence length="85" mass="10199">MRIYMQTPHSPENPLRFYQLHLQQDLLGHWTLIRESGLQGSRGSVKRNVYDTREEAEQAMARLRDMQLRRGYKVMFREGSPQDEY</sequence>
<accession>A0A657PY62</accession>
<evidence type="ECO:0000259" key="1">
    <source>
        <dbReference type="Pfam" id="PF05406"/>
    </source>
</evidence>
<dbReference type="Proteomes" id="UP000250928">
    <property type="component" value="Unassembled WGS sequence"/>
</dbReference>
<dbReference type="InterPro" id="IPR049809">
    <property type="entry name" value="YehF/YfeS-like_WGR"/>
</dbReference>
<gene>
    <name evidence="2" type="ORF">C3L24_09355</name>
</gene>
<dbReference type="InterPro" id="IPR008893">
    <property type="entry name" value="WGR_domain"/>
</dbReference>
<protein>
    <recommendedName>
        <fullName evidence="1">WGR domain-containing protein</fullName>
    </recommendedName>
</protein>
<dbReference type="CDD" id="cd07996">
    <property type="entry name" value="WGR_MMR_like"/>
    <property type="match status" value="1"/>
</dbReference>
<dbReference type="AlphaFoldDB" id="A0A657PY62"/>
<dbReference type="SUPFAM" id="SSF142921">
    <property type="entry name" value="WGR domain-like"/>
    <property type="match status" value="1"/>
</dbReference>
<proteinExistence type="predicted"/>
<dbReference type="InterPro" id="IPR036930">
    <property type="entry name" value="WGR_dom_sf"/>
</dbReference>
<dbReference type="Pfam" id="PF05406">
    <property type="entry name" value="WGR"/>
    <property type="match status" value="1"/>
</dbReference>
<organism evidence="2 3">
    <name type="scientific">Candidatus Sedimenticola endophacoides</name>
    <dbReference type="NCBI Taxonomy" id="2548426"/>
    <lineage>
        <taxon>Bacteria</taxon>
        <taxon>Pseudomonadati</taxon>
        <taxon>Pseudomonadota</taxon>
        <taxon>Gammaproteobacteria</taxon>
        <taxon>Chromatiales</taxon>
        <taxon>Sedimenticolaceae</taxon>
        <taxon>Sedimenticola</taxon>
    </lineage>
</organism>
<dbReference type="EMBL" id="PQCO01000225">
    <property type="protein sequence ID" value="PUE00332.1"/>
    <property type="molecule type" value="Genomic_DNA"/>
</dbReference>
<evidence type="ECO:0000313" key="2">
    <source>
        <dbReference type="EMBL" id="PUE00332.1"/>
    </source>
</evidence>
<comment type="caution">
    <text evidence="2">The sequence shown here is derived from an EMBL/GenBank/DDBJ whole genome shotgun (WGS) entry which is preliminary data.</text>
</comment>
<reference evidence="2 3" key="1">
    <citation type="submission" date="2018-01" db="EMBL/GenBank/DDBJ databases">
        <title>Novel co-symbiosis in the lucinid bivalve Phacoides pectinatus.</title>
        <authorList>
            <person name="Lim S.J."/>
            <person name="Davis B.G."/>
            <person name="Gill D.E."/>
            <person name="Engel A.S."/>
            <person name="Anderson L.C."/>
            <person name="Campbell B.J."/>
        </authorList>
    </citation>
    <scope>NUCLEOTIDE SEQUENCE [LARGE SCALE GENOMIC DNA]</scope>
    <source>
        <strain evidence="2">N3_P5</strain>
    </source>
</reference>
<name>A0A657PY62_9GAMM</name>
<evidence type="ECO:0000313" key="3">
    <source>
        <dbReference type="Proteomes" id="UP000250928"/>
    </source>
</evidence>